<dbReference type="PROSITE" id="PS50172">
    <property type="entry name" value="BRCT"/>
    <property type="match status" value="1"/>
</dbReference>
<evidence type="ECO:0000259" key="3">
    <source>
        <dbReference type="PROSITE" id="PS51977"/>
    </source>
</evidence>
<dbReference type="Pfam" id="PF12738">
    <property type="entry name" value="PTCB-BRCT"/>
    <property type="match status" value="1"/>
</dbReference>
<evidence type="ECO:0000259" key="2">
    <source>
        <dbReference type="PROSITE" id="PS50172"/>
    </source>
</evidence>
<evidence type="ECO:0000313" key="5">
    <source>
        <dbReference type="Proteomes" id="UP000288859"/>
    </source>
</evidence>
<name>A0A438MSU3_EXOME</name>
<dbReference type="CDD" id="cd17731">
    <property type="entry name" value="BRCT_TopBP1_rpt2_like"/>
    <property type="match status" value="1"/>
</dbReference>
<evidence type="ECO:0000313" key="4">
    <source>
        <dbReference type="EMBL" id="RVX66754.1"/>
    </source>
</evidence>
<dbReference type="InterPro" id="IPR036420">
    <property type="entry name" value="BRCT_dom_sf"/>
</dbReference>
<feature type="domain" description="WGR" evidence="3">
    <location>
        <begin position="230"/>
        <end position="342"/>
    </location>
</feature>
<dbReference type="Proteomes" id="UP000288859">
    <property type="component" value="Unassembled WGS sequence"/>
</dbReference>
<evidence type="ECO:0000256" key="1">
    <source>
        <dbReference type="SAM" id="MobiDB-lite"/>
    </source>
</evidence>
<sequence>MPGTFSSLVVASTNDFPGTQNESIKRWVEANGGVFVKQINEDVTHLICSKKAWKQYHPLVKAARHARSIAIVSFDWLEDSLCSKTRKPKDMAKYAFEPGRIRHVIAAQKKKKADKKRKKVQRGMKVAADEEEVNGEPAEGQDYSVHSVRSKDDNSATSHESKANSNAITALVSTEATSTASVDSSAKNEKHNANTNMSLAKLTKSEKIEISGKDFDAECAIFEKDMAKSGYKPYIDGNGFIYLITLVRKDVLRNRLEKHRLKLFEYTPESIDHAGDPGRAKQYACYTVFSTAGKRERAMHTLAPPGSNFDFAWAMFRGFFKRKVGVAWEDRDAVTVKSEGDRDIDGGCAMGEDGTDDDKFRALGLLRWKLPSDVAARQPKDVSTEGPCAVVVVNKPASEEHHICEKARAPKGGW</sequence>
<dbReference type="InterPro" id="IPR001357">
    <property type="entry name" value="BRCT_dom"/>
</dbReference>
<dbReference type="VEuPathDB" id="FungiDB:PV10_09193"/>
<gene>
    <name evidence="4" type="ORF">B0A52_08947</name>
</gene>
<feature type="compositionally biased region" description="Basic and acidic residues" evidence="1">
    <location>
        <begin position="149"/>
        <end position="162"/>
    </location>
</feature>
<organism evidence="4 5">
    <name type="scientific">Exophiala mesophila</name>
    <name type="common">Black yeast-like fungus</name>
    <dbReference type="NCBI Taxonomy" id="212818"/>
    <lineage>
        <taxon>Eukaryota</taxon>
        <taxon>Fungi</taxon>
        <taxon>Dikarya</taxon>
        <taxon>Ascomycota</taxon>
        <taxon>Pezizomycotina</taxon>
        <taxon>Eurotiomycetes</taxon>
        <taxon>Chaetothyriomycetidae</taxon>
        <taxon>Chaetothyriales</taxon>
        <taxon>Herpotrichiellaceae</taxon>
        <taxon>Exophiala</taxon>
    </lineage>
</organism>
<feature type="region of interest" description="Disordered" evidence="1">
    <location>
        <begin position="106"/>
        <end position="166"/>
    </location>
</feature>
<dbReference type="Gene3D" id="3.40.50.10190">
    <property type="entry name" value="BRCT domain"/>
    <property type="match status" value="1"/>
</dbReference>
<dbReference type="EMBL" id="NAJM01000056">
    <property type="protein sequence ID" value="RVX66754.1"/>
    <property type="molecule type" value="Genomic_DNA"/>
</dbReference>
<feature type="compositionally biased region" description="Basic residues" evidence="1">
    <location>
        <begin position="108"/>
        <end position="122"/>
    </location>
</feature>
<comment type="caution">
    <text evidence="4">The sequence shown here is derived from an EMBL/GenBank/DDBJ whole genome shotgun (WGS) entry which is preliminary data.</text>
</comment>
<dbReference type="SMART" id="SM00292">
    <property type="entry name" value="BRCT"/>
    <property type="match status" value="1"/>
</dbReference>
<dbReference type="SUPFAM" id="SSF52113">
    <property type="entry name" value="BRCT domain"/>
    <property type="match status" value="1"/>
</dbReference>
<feature type="domain" description="BRCT" evidence="2">
    <location>
        <begin position="1"/>
        <end position="81"/>
    </location>
</feature>
<dbReference type="AlphaFoldDB" id="A0A438MSU3"/>
<dbReference type="InterPro" id="IPR008893">
    <property type="entry name" value="WGR_domain"/>
</dbReference>
<reference evidence="4 5" key="1">
    <citation type="submission" date="2017-03" db="EMBL/GenBank/DDBJ databases">
        <title>Genomes of endolithic fungi from Antarctica.</title>
        <authorList>
            <person name="Coleine C."/>
            <person name="Masonjones S."/>
            <person name="Stajich J.E."/>
        </authorList>
    </citation>
    <scope>NUCLEOTIDE SEQUENCE [LARGE SCALE GENOMIC DNA]</scope>
    <source>
        <strain evidence="4 5">CCFEE 6314</strain>
    </source>
</reference>
<accession>A0A438MSU3</accession>
<proteinExistence type="predicted"/>
<dbReference type="OrthoDB" id="342264at2759"/>
<protein>
    <submittedName>
        <fullName evidence="4">Uncharacterized protein</fullName>
    </submittedName>
</protein>
<dbReference type="PROSITE" id="PS51977">
    <property type="entry name" value="WGR"/>
    <property type="match status" value="1"/>
</dbReference>
<dbReference type="InterPro" id="IPR059215">
    <property type="entry name" value="BRCT2_TopBP1-like"/>
</dbReference>